<keyword evidence="7" id="KW-0479">Metal-binding</keyword>
<keyword evidence="4" id="KW-1003">Cell membrane</keyword>
<evidence type="ECO:0000256" key="12">
    <source>
        <dbReference type="ARBA" id="ARBA00037975"/>
    </source>
</evidence>
<dbReference type="Pfam" id="PF01292">
    <property type="entry name" value="Ni_hydr_CYTB"/>
    <property type="match status" value="1"/>
</dbReference>
<dbReference type="GO" id="GO:0020037">
    <property type="term" value="F:heme binding"/>
    <property type="evidence" value="ECO:0007669"/>
    <property type="project" value="TreeGrafter"/>
</dbReference>
<keyword evidence="8" id="KW-0249">Electron transport</keyword>
<accession>A0A4Y8RB06</accession>
<evidence type="ECO:0000313" key="15">
    <source>
        <dbReference type="EMBL" id="TFF18226.1"/>
    </source>
</evidence>
<dbReference type="PANTHER" id="PTHR30529:SF1">
    <property type="entry name" value="CYTOCHROME B561 HOMOLOG 2"/>
    <property type="match status" value="1"/>
</dbReference>
<dbReference type="SUPFAM" id="SSF81342">
    <property type="entry name" value="Transmembrane di-heme cytochromes"/>
    <property type="match status" value="1"/>
</dbReference>
<evidence type="ECO:0000256" key="3">
    <source>
        <dbReference type="ARBA" id="ARBA00022448"/>
    </source>
</evidence>
<keyword evidence="3" id="KW-0813">Transport</keyword>
<evidence type="ECO:0000256" key="10">
    <source>
        <dbReference type="ARBA" id="ARBA00023004"/>
    </source>
</evidence>
<comment type="cofactor">
    <cofactor evidence="1">
        <name>heme b</name>
        <dbReference type="ChEBI" id="CHEBI:60344"/>
    </cofactor>
</comment>
<evidence type="ECO:0000256" key="6">
    <source>
        <dbReference type="ARBA" id="ARBA00022692"/>
    </source>
</evidence>
<proteinExistence type="inferred from homology"/>
<evidence type="ECO:0000256" key="7">
    <source>
        <dbReference type="ARBA" id="ARBA00022723"/>
    </source>
</evidence>
<evidence type="ECO:0000256" key="5">
    <source>
        <dbReference type="ARBA" id="ARBA00022617"/>
    </source>
</evidence>
<dbReference type="EMBL" id="SOZD01000010">
    <property type="protein sequence ID" value="TFF18226.1"/>
    <property type="molecule type" value="Genomic_DNA"/>
</dbReference>
<feature type="transmembrane region" description="Helical" evidence="13">
    <location>
        <begin position="132"/>
        <end position="155"/>
    </location>
</feature>
<keyword evidence="9 13" id="KW-1133">Transmembrane helix</keyword>
<name>A0A4Y8RB06_9HYPH</name>
<dbReference type="GO" id="GO:0009055">
    <property type="term" value="F:electron transfer activity"/>
    <property type="evidence" value="ECO:0007669"/>
    <property type="project" value="InterPro"/>
</dbReference>
<dbReference type="Proteomes" id="UP000298179">
    <property type="component" value="Unassembled WGS sequence"/>
</dbReference>
<keyword evidence="6 13" id="KW-0812">Transmembrane</keyword>
<reference evidence="15 16" key="1">
    <citation type="submission" date="2019-03" db="EMBL/GenBank/DDBJ databases">
        <title>Jiella endophytica sp. nov., a novel endophytic bacterium isolated from root of Ficus microcarpa Linn. f.</title>
        <authorList>
            <person name="Tuo L."/>
        </authorList>
    </citation>
    <scope>NUCLEOTIDE SEQUENCE [LARGE SCALE GENOMIC DNA]</scope>
    <source>
        <strain evidence="15 16">CBS5Q-3</strain>
    </source>
</reference>
<comment type="caution">
    <text evidence="15">The sequence shown here is derived from an EMBL/GenBank/DDBJ whole genome shotgun (WGS) entry which is preliminary data.</text>
</comment>
<evidence type="ECO:0000256" key="9">
    <source>
        <dbReference type="ARBA" id="ARBA00022989"/>
    </source>
</evidence>
<comment type="subcellular location">
    <subcellularLocation>
        <location evidence="2">Cell membrane</location>
        <topology evidence="2">Multi-pass membrane protein</topology>
    </subcellularLocation>
</comment>
<dbReference type="GO" id="GO:0046872">
    <property type="term" value="F:metal ion binding"/>
    <property type="evidence" value="ECO:0007669"/>
    <property type="project" value="UniProtKB-KW"/>
</dbReference>
<evidence type="ECO:0000256" key="8">
    <source>
        <dbReference type="ARBA" id="ARBA00022982"/>
    </source>
</evidence>
<keyword evidence="10" id="KW-0408">Iron</keyword>
<dbReference type="InterPro" id="IPR052168">
    <property type="entry name" value="Cytochrome_b561_oxidase"/>
</dbReference>
<organism evidence="15 16">
    <name type="scientific">Jiella endophytica</name>
    <dbReference type="NCBI Taxonomy" id="2558362"/>
    <lineage>
        <taxon>Bacteria</taxon>
        <taxon>Pseudomonadati</taxon>
        <taxon>Pseudomonadota</taxon>
        <taxon>Alphaproteobacteria</taxon>
        <taxon>Hyphomicrobiales</taxon>
        <taxon>Aurantimonadaceae</taxon>
        <taxon>Jiella</taxon>
    </lineage>
</organism>
<evidence type="ECO:0000256" key="11">
    <source>
        <dbReference type="ARBA" id="ARBA00023136"/>
    </source>
</evidence>
<feature type="domain" description="Cytochrome b561 bacterial/Ni-hydrogenase" evidence="14">
    <location>
        <begin position="10"/>
        <end position="166"/>
    </location>
</feature>
<evidence type="ECO:0000256" key="1">
    <source>
        <dbReference type="ARBA" id="ARBA00001970"/>
    </source>
</evidence>
<dbReference type="RefSeq" id="WP_134764038.1">
    <property type="nucleotide sequence ID" value="NZ_SOZD01000010.1"/>
</dbReference>
<evidence type="ECO:0000259" key="14">
    <source>
        <dbReference type="Pfam" id="PF01292"/>
    </source>
</evidence>
<evidence type="ECO:0000256" key="13">
    <source>
        <dbReference type="SAM" id="Phobius"/>
    </source>
</evidence>
<dbReference type="GO" id="GO:0005886">
    <property type="term" value="C:plasma membrane"/>
    <property type="evidence" value="ECO:0007669"/>
    <property type="project" value="UniProtKB-SubCell"/>
</dbReference>
<feature type="transmembrane region" description="Helical" evidence="13">
    <location>
        <begin position="12"/>
        <end position="31"/>
    </location>
</feature>
<keyword evidence="11 13" id="KW-0472">Membrane</keyword>
<dbReference type="GO" id="GO:0022904">
    <property type="term" value="P:respiratory electron transport chain"/>
    <property type="evidence" value="ECO:0007669"/>
    <property type="project" value="InterPro"/>
</dbReference>
<dbReference type="InterPro" id="IPR011577">
    <property type="entry name" value="Cyt_b561_bac/Ni-Hgenase"/>
</dbReference>
<evidence type="ECO:0000256" key="4">
    <source>
        <dbReference type="ARBA" id="ARBA00022475"/>
    </source>
</evidence>
<dbReference type="AlphaFoldDB" id="A0A4Y8RB06"/>
<evidence type="ECO:0000313" key="16">
    <source>
        <dbReference type="Proteomes" id="UP000298179"/>
    </source>
</evidence>
<dbReference type="InterPro" id="IPR016174">
    <property type="entry name" value="Di-haem_cyt_TM"/>
</dbReference>
<protein>
    <recommendedName>
        <fullName evidence="14">Cytochrome b561 bacterial/Ni-hydrogenase domain-containing protein</fullName>
    </recommendedName>
</protein>
<gene>
    <name evidence="15" type="ORF">E3C22_21985</name>
</gene>
<dbReference type="PANTHER" id="PTHR30529">
    <property type="entry name" value="CYTOCHROME B561"/>
    <property type="match status" value="1"/>
</dbReference>
<dbReference type="OrthoDB" id="8156287at2"/>
<comment type="similarity">
    <text evidence="12">Belongs to the cytochrome b561 family.</text>
</comment>
<feature type="transmembrane region" description="Helical" evidence="13">
    <location>
        <begin position="51"/>
        <end position="75"/>
    </location>
</feature>
<keyword evidence="16" id="KW-1185">Reference proteome</keyword>
<keyword evidence="5" id="KW-0349">Heme</keyword>
<evidence type="ECO:0000256" key="2">
    <source>
        <dbReference type="ARBA" id="ARBA00004651"/>
    </source>
</evidence>
<sequence>MSNTPRPAAWSRLNVFLHWTIVVLVLCQWIEGEYMADFWDATLEGGSIGTTTAVLGYGHIVLGTLVLVAAALRLIDRYTHGRPPHDAQEPKWASLLARVTHFLLYTVLLVMPVLGLAAWFTGNDDLAGYHAFLWNPLLALIGLHIVGALAQHFWFRSPALKRMLPGLRQSA</sequence>
<feature type="transmembrane region" description="Helical" evidence="13">
    <location>
        <begin position="95"/>
        <end position="120"/>
    </location>
</feature>